<comment type="similarity">
    <text evidence="2">Belongs to the outer membrane factor (OMF) (TC 1.B.17) family.</text>
</comment>
<dbReference type="Gene3D" id="1.20.1600.10">
    <property type="entry name" value="Outer membrane efflux proteins (OEP)"/>
    <property type="match status" value="1"/>
</dbReference>
<evidence type="ECO:0000256" key="7">
    <source>
        <dbReference type="ARBA" id="ARBA00023237"/>
    </source>
</evidence>
<dbReference type="Proteomes" id="UP001596422">
    <property type="component" value="Unassembled WGS sequence"/>
</dbReference>
<name>A0ABW2A8P3_9GAMM</name>
<evidence type="ECO:0000256" key="4">
    <source>
        <dbReference type="ARBA" id="ARBA00022452"/>
    </source>
</evidence>
<keyword evidence="8" id="KW-0732">Signal</keyword>
<proteinExistence type="inferred from homology"/>
<gene>
    <name evidence="9" type="ORF">ACFQDL_29605</name>
</gene>
<protein>
    <submittedName>
        <fullName evidence="9">TolC family protein</fullName>
    </submittedName>
</protein>
<dbReference type="EMBL" id="JBHSWE010000001">
    <property type="protein sequence ID" value="MFC6673783.1"/>
    <property type="molecule type" value="Genomic_DNA"/>
</dbReference>
<organism evidence="9 10">
    <name type="scientific">Marinobacterium aestuariivivens</name>
    <dbReference type="NCBI Taxonomy" id="1698799"/>
    <lineage>
        <taxon>Bacteria</taxon>
        <taxon>Pseudomonadati</taxon>
        <taxon>Pseudomonadota</taxon>
        <taxon>Gammaproteobacteria</taxon>
        <taxon>Oceanospirillales</taxon>
        <taxon>Oceanospirillaceae</taxon>
        <taxon>Marinobacterium</taxon>
    </lineage>
</organism>
<feature type="chain" id="PRO_5045535900" evidence="8">
    <location>
        <begin position="19"/>
        <end position="424"/>
    </location>
</feature>
<accession>A0ABW2A8P3</accession>
<dbReference type="InterPro" id="IPR051906">
    <property type="entry name" value="TolC-like"/>
</dbReference>
<dbReference type="Pfam" id="PF02321">
    <property type="entry name" value="OEP"/>
    <property type="match status" value="1"/>
</dbReference>
<evidence type="ECO:0000256" key="6">
    <source>
        <dbReference type="ARBA" id="ARBA00023136"/>
    </source>
</evidence>
<feature type="signal peptide" evidence="8">
    <location>
        <begin position="1"/>
        <end position="18"/>
    </location>
</feature>
<evidence type="ECO:0000256" key="1">
    <source>
        <dbReference type="ARBA" id="ARBA00004442"/>
    </source>
</evidence>
<keyword evidence="5" id="KW-0812">Transmembrane</keyword>
<dbReference type="RefSeq" id="WP_379912450.1">
    <property type="nucleotide sequence ID" value="NZ_JBHSWE010000001.1"/>
</dbReference>
<keyword evidence="10" id="KW-1185">Reference proteome</keyword>
<comment type="subcellular location">
    <subcellularLocation>
        <location evidence="1">Cell outer membrane</location>
    </subcellularLocation>
</comment>
<sequence>MRLTLLVAGLLAATVTFAAPPLTLLQAEQIALARDAESSRLNLLGEAADHQAVAERQLPDPRLSLGAQNLPTDTFSFDQEPMTQLRLALTQQFPAGDSLQLAGNRRQLGGDVQRQQRRDRQLKILEGVRLAWLELLHWQHAQNILREDAQLFRQLRDITRSLYQVGRARQQDLLRAEVELATLDDRLLQARLREQEVQAMLARWIGDNNARRPLAGEHPAAASWSRQPSDIDAALIAHPSVQQRDLQIEIAETGVALAREAYKPAWGLEVAYGWRNGDNADGSDRSDFFSAGVSLQLPLFTGQRQDRRALAAQQEREAAREQRLEWLRQLQAQVAAEQARVEQFDARLVLYRDQLVSQARARAEAALAAYQSNATDFPDLMRSYLAWQALRLEQLRLQTDAAQAHARLAYFLPVSQSVMESPDA</sequence>
<dbReference type="SUPFAM" id="SSF56954">
    <property type="entry name" value="Outer membrane efflux proteins (OEP)"/>
    <property type="match status" value="1"/>
</dbReference>
<evidence type="ECO:0000256" key="5">
    <source>
        <dbReference type="ARBA" id="ARBA00022692"/>
    </source>
</evidence>
<evidence type="ECO:0000256" key="3">
    <source>
        <dbReference type="ARBA" id="ARBA00022448"/>
    </source>
</evidence>
<reference evidence="10" key="1">
    <citation type="journal article" date="2019" name="Int. J. Syst. Evol. Microbiol.">
        <title>The Global Catalogue of Microorganisms (GCM) 10K type strain sequencing project: providing services to taxonomists for standard genome sequencing and annotation.</title>
        <authorList>
            <consortium name="The Broad Institute Genomics Platform"/>
            <consortium name="The Broad Institute Genome Sequencing Center for Infectious Disease"/>
            <person name="Wu L."/>
            <person name="Ma J."/>
        </authorList>
    </citation>
    <scope>NUCLEOTIDE SEQUENCE [LARGE SCALE GENOMIC DNA]</scope>
    <source>
        <strain evidence="10">NBRC 111756</strain>
    </source>
</reference>
<keyword evidence="6" id="KW-0472">Membrane</keyword>
<evidence type="ECO:0000256" key="2">
    <source>
        <dbReference type="ARBA" id="ARBA00007613"/>
    </source>
</evidence>
<keyword evidence="7" id="KW-0998">Cell outer membrane</keyword>
<evidence type="ECO:0000256" key="8">
    <source>
        <dbReference type="SAM" id="SignalP"/>
    </source>
</evidence>
<dbReference type="PANTHER" id="PTHR30026:SF20">
    <property type="entry name" value="OUTER MEMBRANE PROTEIN TOLC"/>
    <property type="match status" value="1"/>
</dbReference>
<evidence type="ECO:0000313" key="10">
    <source>
        <dbReference type="Proteomes" id="UP001596422"/>
    </source>
</evidence>
<dbReference type="PANTHER" id="PTHR30026">
    <property type="entry name" value="OUTER MEMBRANE PROTEIN TOLC"/>
    <property type="match status" value="1"/>
</dbReference>
<dbReference type="InterPro" id="IPR003423">
    <property type="entry name" value="OMP_efflux"/>
</dbReference>
<evidence type="ECO:0000313" key="9">
    <source>
        <dbReference type="EMBL" id="MFC6673783.1"/>
    </source>
</evidence>
<keyword evidence="4" id="KW-1134">Transmembrane beta strand</keyword>
<keyword evidence="3" id="KW-0813">Transport</keyword>
<comment type="caution">
    <text evidence="9">The sequence shown here is derived from an EMBL/GenBank/DDBJ whole genome shotgun (WGS) entry which is preliminary data.</text>
</comment>